<sequence length="225" mass="26142">MMTPLHHCIIDALTISEGRFKKPCPVLVLKMMLLNGEKSRFSEEIKNQALLLLAIYRKLLLAVDRDLFNVKTLKNSVKRRHWAKVDKAQNKMVVAKELRLKHLDLDEMPLFFHTQHFLKKLPISFVQKLVDWAPPVVSGTFLIENILAGYIAQKLLPLEKIKVKELGKSVQPYFHIADFFVFLPRLEELYQKHQQQIVCVAPTAEIALALTDFKKAWIYRLRSSL</sequence>
<organism evidence="1 2">
    <name type="scientific">Acinetobacter johnsonii</name>
    <dbReference type="NCBI Taxonomy" id="40214"/>
    <lineage>
        <taxon>Bacteria</taxon>
        <taxon>Pseudomonadati</taxon>
        <taxon>Pseudomonadota</taxon>
        <taxon>Gammaproteobacteria</taxon>
        <taxon>Moraxellales</taxon>
        <taxon>Moraxellaceae</taxon>
        <taxon>Acinetobacter</taxon>
    </lineage>
</organism>
<reference evidence="1 2" key="1">
    <citation type="submission" date="2017-06" db="EMBL/GenBank/DDBJ databases">
        <title>Complete Genome Sequence of the Carbazole-Degrading Bacterium Acinetobacter johnsonii IC001.</title>
        <authorList>
            <person name="Vejarano F."/>
            <person name="Suzuki-Minakuchi C."/>
            <person name="Ohtsubo Y."/>
            <person name="Tsuda M."/>
            <person name="Okada K."/>
            <person name="Nojiri H."/>
        </authorList>
    </citation>
    <scope>NUCLEOTIDE SEQUENCE [LARGE SCALE GENOMIC DNA]</scope>
    <source>
        <strain evidence="1 2">IC001</strain>
        <plasmid evidence="2">pic001a</plasmid>
    </source>
</reference>
<evidence type="ECO:0000313" key="2">
    <source>
        <dbReference type="Proteomes" id="UP000276980"/>
    </source>
</evidence>
<dbReference type="GeneID" id="39661649"/>
<geneLocation type="plasmid" evidence="2">
    <name>pic001a</name>
</geneLocation>
<dbReference type="RefSeq" id="WP_126039373.1">
    <property type="nucleotide sequence ID" value="NZ_CP022299.1"/>
</dbReference>
<gene>
    <name evidence="1" type="ORF">CFH90_17735</name>
</gene>
<dbReference type="EMBL" id="CP022299">
    <property type="protein sequence ID" value="AZN65766.1"/>
    <property type="molecule type" value="Genomic_DNA"/>
</dbReference>
<proteinExistence type="predicted"/>
<protein>
    <submittedName>
        <fullName evidence="1">Uncharacterized protein</fullName>
    </submittedName>
</protein>
<dbReference type="Proteomes" id="UP000276980">
    <property type="component" value="Plasmid pIC001A"/>
</dbReference>
<keyword evidence="1" id="KW-0614">Plasmid</keyword>
<dbReference type="AlphaFoldDB" id="A0A3Q8XG73"/>
<evidence type="ECO:0000313" key="1">
    <source>
        <dbReference type="EMBL" id="AZN65766.1"/>
    </source>
</evidence>
<name>A0A3Q8XG73_ACIJO</name>
<accession>A0A3Q8XG73</accession>